<dbReference type="GO" id="GO:0006465">
    <property type="term" value="P:signal peptide processing"/>
    <property type="evidence" value="ECO:0007669"/>
    <property type="project" value="TreeGrafter"/>
</dbReference>
<reference evidence="10 11" key="1">
    <citation type="submission" date="2016-09" db="EMBL/GenBank/DDBJ databases">
        <title>Bacillus aquimaris SAMM genome sequence reveals colonization and biosurfactant production capacities.</title>
        <authorList>
            <person name="Waghmode S.R."/>
            <person name="Suryavanshi M.V."/>
        </authorList>
    </citation>
    <scope>NUCLEOTIDE SEQUENCE [LARGE SCALE GENOMIC DNA]</scope>
    <source>
        <strain evidence="10 11">SAMM</strain>
    </source>
</reference>
<dbReference type="GO" id="GO:0005886">
    <property type="term" value="C:plasma membrane"/>
    <property type="evidence" value="ECO:0007669"/>
    <property type="project" value="UniProtKB-SubCell"/>
</dbReference>
<dbReference type="InterPro" id="IPR000045">
    <property type="entry name" value="Prepilin_IV_endopep_pep"/>
</dbReference>
<evidence type="ECO:0000313" key="10">
    <source>
        <dbReference type="EMBL" id="OIU70978.1"/>
    </source>
</evidence>
<dbReference type="EMBL" id="MINN01000096">
    <property type="protein sequence ID" value="OIU70978.1"/>
    <property type="molecule type" value="Genomic_DNA"/>
</dbReference>
<evidence type="ECO:0000256" key="6">
    <source>
        <dbReference type="ARBA" id="ARBA00023136"/>
    </source>
</evidence>
<evidence type="ECO:0000256" key="1">
    <source>
        <dbReference type="ARBA" id="ARBA00004651"/>
    </source>
</evidence>
<comment type="similarity">
    <text evidence="2">Belongs to the peptidase A24 family.</text>
</comment>
<dbReference type="Pfam" id="PF06750">
    <property type="entry name" value="A24_N_bact"/>
    <property type="match status" value="1"/>
</dbReference>
<evidence type="ECO:0000259" key="9">
    <source>
        <dbReference type="Pfam" id="PF06750"/>
    </source>
</evidence>
<feature type="transmembrane region" description="Helical" evidence="7">
    <location>
        <begin position="99"/>
        <end position="119"/>
    </location>
</feature>
<keyword evidence="11" id="KW-1185">Reference proteome</keyword>
<sequence length="250" mass="27416">MLIYLTIITLYALLLGSFYNVVGLRVPLKKSIIKPRSSCPYCRHQLTAVELIPVFSYLIQKGKCRRCKGRISPLYPFMEALNAGLFVLAYLQIGMQLELVAAWTLISMLIIITVSDLKYMVIPDKVLLFFLPLIIIERIFIPLSPWWDSLAGGALGFGLLLLIAIISRGGMGGGDIKLYGVIGLAVGVKITILSFMIATFLGAVIGLTALAFKLIEKGKPIPFGPFIAAGTILAYLYGDGIISIYLSLFY</sequence>
<feature type="transmembrane region" description="Helical" evidence="7">
    <location>
        <begin position="126"/>
        <end position="143"/>
    </location>
</feature>
<dbReference type="InterPro" id="IPR010627">
    <property type="entry name" value="Prepilin_pept_A24_N"/>
</dbReference>
<feature type="domain" description="Prepilin peptidase A24 N-terminal" evidence="9">
    <location>
        <begin position="11"/>
        <end position="92"/>
    </location>
</feature>
<evidence type="ECO:0000256" key="7">
    <source>
        <dbReference type="SAM" id="Phobius"/>
    </source>
</evidence>
<accession>A0A1J6W074</accession>
<dbReference type="GO" id="GO:0004190">
    <property type="term" value="F:aspartic-type endopeptidase activity"/>
    <property type="evidence" value="ECO:0007669"/>
    <property type="project" value="InterPro"/>
</dbReference>
<keyword evidence="4 7" id="KW-0812">Transmembrane</keyword>
<evidence type="ECO:0000259" key="8">
    <source>
        <dbReference type="Pfam" id="PF01478"/>
    </source>
</evidence>
<organism evidence="10 11">
    <name type="scientific">Rossellomorea aquimaris</name>
    <dbReference type="NCBI Taxonomy" id="189382"/>
    <lineage>
        <taxon>Bacteria</taxon>
        <taxon>Bacillati</taxon>
        <taxon>Bacillota</taxon>
        <taxon>Bacilli</taxon>
        <taxon>Bacillales</taxon>
        <taxon>Bacillaceae</taxon>
        <taxon>Rossellomorea</taxon>
    </lineage>
</organism>
<feature type="transmembrane region" description="Helical" evidence="7">
    <location>
        <begin position="149"/>
        <end position="166"/>
    </location>
</feature>
<dbReference type="PANTHER" id="PTHR30487:SF0">
    <property type="entry name" value="PREPILIN LEADER PEPTIDASE_N-METHYLTRANSFERASE-RELATED"/>
    <property type="match status" value="1"/>
</dbReference>
<evidence type="ECO:0000256" key="2">
    <source>
        <dbReference type="ARBA" id="ARBA00005801"/>
    </source>
</evidence>
<dbReference type="InterPro" id="IPR050882">
    <property type="entry name" value="Prepilin_peptidase/N-MTase"/>
</dbReference>
<dbReference type="OrthoDB" id="9789291at2"/>
<keyword evidence="5 7" id="KW-1133">Transmembrane helix</keyword>
<comment type="caution">
    <text evidence="10">The sequence shown here is derived from an EMBL/GenBank/DDBJ whole genome shotgun (WGS) entry which is preliminary data.</text>
</comment>
<dbReference type="PANTHER" id="PTHR30487">
    <property type="entry name" value="TYPE 4 PREPILIN-LIKE PROTEINS LEADER PEPTIDE-PROCESSING ENZYME"/>
    <property type="match status" value="1"/>
</dbReference>
<dbReference type="AlphaFoldDB" id="A0A1J6W074"/>
<keyword evidence="6 7" id="KW-0472">Membrane</keyword>
<feature type="transmembrane region" description="Helical" evidence="7">
    <location>
        <begin position="178"/>
        <end position="211"/>
    </location>
</feature>
<evidence type="ECO:0000256" key="4">
    <source>
        <dbReference type="ARBA" id="ARBA00022692"/>
    </source>
</evidence>
<gene>
    <name evidence="10" type="ORF">BHE18_19655</name>
</gene>
<dbReference type="Pfam" id="PF01478">
    <property type="entry name" value="Peptidase_A24"/>
    <property type="match status" value="1"/>
</dbReference>
<dbReference type="Gene3D" id="1.20.120.1220">
    <property type="match status" value="1"/>
</dbReference>
<evidence type="ECO:0000313" key="11">
    <source>
        <dbReference type="Proteomes" id="UP000182062"/>
    </source>
</evidence>
<evidence type="ECO:0000256" key="3">
    <source>
        <dbReference type="ARBA" id="ARBA00022475"/>
    </source>
</evidence>
<feature type="transmembrane region" description="Helical" evidence="7">
    <location>
        <begin position="223"/>
        <end position="248"/>
    </location>
</feature>
<feature type="transmembrane region" description="Helical" evidence="7">
    <location>
        <begin position="6"/>
        <end position="28"/>
    </location>
</feature>
<name>A0A1J6W074_9BACI</name>
<feature type="transmembrane region" description="Helical" evidence="7">
    <location>
        <begin position="74"/>
        <end position="93"/>
    </location>
</feature>
<dbReference type="RefSeq" id="WP_071619316.1">
    <property type="nucleotide sequence ID" value="NZ_MINN01000096.1"/>
</dbReference>
<dbReference type="Proteomes" id="UP000182062">
    <property type="component" value="Unassembled WGS sequence"/>
</dbReference>
<protein>
    <submittedName>
        <fullName evidence="10">Prepilin peptidase</fullName>
    </submittedName>
</protein>
<proteinExistence type="inferred from homology"/>
<keyword evidence="3" id="KW-1003">Cell membrane</keyword>
<evidence type="ECO:0000256" key="5">
    <source>
        <dbReference type="ARBA" id="ARBA00022989"/>
    </source>
</evidence>
<comment type="subcellular location">
    <subcellularLocation>
        <location evidence="1">Cell membrane</location>
        <topology evidence="1">Multi-pass membrane protein</topology>
    </subcellularLocation>
</comment>
<feature type="domain" description="Prepilin type IV endopeptidase peptidase" evidence="8">
    <location>
        <begin position="104"/>
        <end position="207"/>
    </location>
</feature>